<dbReference type="RefSeq" id="WP_264733270.1">
    <property type="nucleotide sequence ID" value="NZ_JAPDNR010000001.1"/>
</dbReference>
<accession>A0ABT3IR59</accession>
<organism evidence="3 4">
    <name type="scientific">Chitinophaga nivalis</name>
    <dbReference type="NCBI Taxonomy" id="2991709"/>
    <lineage>
        <taxon>Bacteria</taxon>
        <taxon>Pseudomonadati</taxon>
        <taxon>Bacteroidota</taxon>
        <taxon>Chitinophagia</taxon>
        <taxon>Chitinophagales</taxon>
        <taxon>Chitinophagaceae</taxon>
        <taxon>Chitinophaga</taxon>
    </lineage>
</organism>
<keyword evidence="1" id="KW-0472">Membrane</keyword>
<sequence length="328" mass="36561">MILQQYIQEVLFQQRVCVVPQLGTFLIQHFPAQYNPTTQTLTAPRDHIIFSHTWKDDGSCLEWIALKENLVPAVAQLKLEKYLEEFRDFLKTGKPLFLPGIGQLQGDFTGRNINFFEEELPVAPPSLPITPVRSAPQKTAAAPVPEPLPATLSATALEPVMTEEVEETLEAVTEESRFKWWWIAIPAAAVITAAGIWWYITTQPRPVAQPAATPAVATTPQEEATTVTSIAATDSTATAVVPVTTATDTLNYFAVIETYTDSTRAARQATRRQSWNQQVILYKRDHTYYVGSPVRSAAKDTTEQLELKKKEFQNNKVYLDFAPVPSGI</sequence>
<proteinExistence type="predicted"/>
<gene>
    <name evidence="3" type="ORF">OL497_21310</name>
</gene>
<protein>
    <recommendedName>
        <fullName evidence="2">CCDC81-like prokaryotic HU domain-containing protein</fullName>
    </recommendedName>
</protein>
<feature type="domain" description="CCDC81-like prokaryotic HU" evidence="2">
    <location>
        <begin position="3"/>
        <end position="52"/>
    </location>
</feature>
<keyword evidence="1" id="KW-1133">Transmembrane helix</keyword>
<evidence type="ECO:0000256" key="1">
    <source>
        <dbReference type="SAM" id="Phobius"/>
    </source>
</evidence>
<dbReference type="Proteomes" id="UP001207742">
    <property type="component" value="Unassembled WGS sequence"/>
</dbReference>
<evidence type="ECO:0000313" key="3">
    <source>
        <dbReference type="EMBL" id="MCW3486454.1"/>
    </source>
</evidence>
<keyword evidence="4" id="KW-1185">Reference proteome</keyword>
<comment type="caution">
    <text evidence="3">The sequence shown here is derived from an EMBL/GenBank/DDBJ whole genome shotgun (WGS) entry which is preliminary data.</text>
</comment>
<dbReference type="Pfam" id="PF18174">
    <property type="entry name" value="HU-CCDC81_bac_1"/>
    <property type="match status" value="1"/>
</dbReference>
<dbReference type="EMBL" id="JAPDNS010000002">
    <property type="protein sequence ID" value="MCW3486454.1"/>
    <property type="molecule type" value="Genomic_DNA"/>
</dbReference>
<name>A0ABT3IR59_9BACT</name>
<keyword evidence="1" id="KW-0812">Transmembrane</keyword>
<evidence type="ECO:0000313" key="4">
    <source>
        <dbReference type="Proteomes" id="UP001207742"/>
    </source>
</evidence>
<dbReference type="InterPro" id="IPR040495">
    <property type="entry name" value="HU-CCDC81_bac_1"/>
</dbReference>
<evidence type="ECO:0000259" key="2">
    <source>
        <dbReference type="Pfam" id="PF18174"/>
    </source>
</evidence>
<reference evidence="3 4" key="1">
    <citation type="submission" date="2022-10" db="EMBL/GenBank/DDBJ databases">
        <title>Chitinophaga nivalis PC15 sp. nov., isolated from Pyeongchang county, South Korea.</title>
        <authorList>
            <person name="Trinh H.N."/>
        </authorList>
    </citation>
    <scope>NUCLEOTIDE SEQUENCE [LARGE SCALE GENOMIC DNA]</scope>
    <source>
        <strain evidence="3 4">PC14</strain>
    </source>
</reference>
<feature type="transmembrane region" description="Helical" evidence="1">
    <location>
        <begin position="180"/>
        <end position="200"/>
    </location>
</feature>